<keyword evidence="1" id="KW-0732">Signal</keyword>
<feature type="chain" id="PRO_5040311241" evidence="1">
    <location>
        <begin position="19"/>
        <end position="94"/>
    </location>
</feature>
<reference evidence="2 3" key="1">
    <citation type="journal article" date="2020" name="bioRxiv">
        <title>Whole genome comparisons of ergot fungi reveals the divergence and evolution of species within the genus Claviceps are the result of varying mechanisms driving genome evolution and host range expansion.</title>
        <authorList>
            <person name="Wyka S.A."/>
            <person name="Mondo S.J."/>
            <person name="Liu M."/>
            <person name="Dettman J."/>
            <person name="Nalam V."/>
            <person name="Broders K.D."/>
        </authorList>
    </citation>
    <scope>NUCLEOTIDE SEQUENCE [LARGE SCALE GENOMIC DNA]</scope>
    <source>
        <strain evidence="2 3">LM576</strain>
    </source>
</reference>
<organism evidence="2 3">
    <name type="scientific">Claviceps humidiphila</name>
    <dbReference type="NCBI Taxonomy" id="1294629"/>
    <lineage>
        <taxon>Eukaryota</taxon>
        <taxon>Fungi</taxon>
        <taxon>Dikarya</taxon>
        <taxon>Ascomycota</taxon>
        <taxon>Pezizomycotina</taxon>
        <taxon>Sordariomycetes</taxon>
        <taxon>Hypocreomycetidae</taxon>
        <taxon>Hypocreales</taxon>
        <taxon>Clavicipitaceae</taxon>
        <taxon>Claviceps</taxon>
    </lineage>
</organism>
<name>A0A9P7Q364_9HYPO</name>
<evidence type="ECO:0000256" key="1">
    <source>
        <dbReference type="SAM" id="SignalP"/>
    </source>
</evidence>
<dbReference type="Proteomes" id="UP000732380">
    <property type="component" value="Unassembled WGS sequence"/>
</dbReference>
<evidence type="ECO:0000313" key="2">
    <source>
        <dbReference type="EMBL" id="KAG6117449.1"/>
    </source>
</evidence>
<comment type="caution">
    <text evidence="2">The sequence shown here is derived from an EMBL/GenBank/DDBJ whole genome shotgun (WGS) entry which is preliminary data.</text>
</comment>
<evidence type="ECO:0000313" key="3">
    <source>
        <dbReference type="Proteomes" id="UP000732380"/>
    </source>
</evidence>
<dbReference type="AlphaFoldDB" id="A0A9P7Q364"/>
<accession>A0A9P7Q364</accession>
<feature type="signal peptide" evidence="1">
    <location>
        <begin position="1"/>
        <end position="18"/>
    </location>
</feature>
<protein>
    <submittedName>
        <fullName evidence="2">Uncharacterized protein</fullName>
    </submittedName>
</protein>
<keyword evidence="3" id="KW-1185">Reference proteome</keyword>
<sequence length="94" mass="9594">MKLSAAAILSVAVAPALADDGAEYVLVCSRDSFRGSDAQGHFEALYKDACTGSGCKYAAPPELGDSVVLGGCTNCPSNLDLNDVPNCLMAPKPS</sequence>
<gene>
    <name evidence="2" type="ORF">E4U13_001077</name>
</gene>
<dbReference type="EMBL" id="SRQM01000139">
    <property type="protein sequence ID" value="KAG6117449.1"/>
    <property type="molecule type" value="Genomic_DNA"/>
</dbReference>
<proteinExistence type="predicted"/>